<evidence type="ECO:0000256" key="1">
    <source>
        <dbReference type="ARBA" id="ARBA00004651"/>
    </source>
</evidence>
<evidence type="ECO:0000256" key="6">
    <source>
        <dbReference type="ARBA" id="ARBA00023136"/>
    </source>
</evidence>
<evidence type="ECO:0000313" key="9">
    <source>
        <dbReference type="EMBL" id="GHB61081.1"/>
    </source>
</evidence>
<comment type="caution">
    <text evidence="9">The sequence shown here is derived from an EMBL/GenBank/DDBJ whole genome shotgun (WGS) entry which is preliminary data.</text>
</comment>
<dbReference type="RefSeq" id="WP_189563564.1">
    <property type="nucleotide sequence ID" value="NZ_BMXF01000001.1"/>
</dbReference>
<dbReference type="EMBL" id="BMXF01000001">
    <property type="protein sequence ID" value="GHB61081.1"/>
    <property type="molecule type" value="Genomic_DNA"/>
</dbReference>
<keyword evidence="4 8" id="KW-0812">Transmembrane</keyword>
<proteinExistence type="inferred from homology"/>
<evidence type="ECO:0000256" key="5">
    <source>
        <dbReference type="ARBA" id="ARBA00022989"/>
    </source>
</evidence>
<evidence type="ECO:0000256" key="2">
    <source>
        <dbReference type="ARBA" id="ARBA00022475"/>
    </source>
</evidence>
<evidence type="ECO:0000256" key="3">
    <source>
        <dbReference type="ARBA" id="ARBA00022679"/>
    </source>
</evidence>
<feature type="transmembrane region" description="Helical" evidence="8">
    <location>
        <begin position="167"/>
        <end position="193"/>
    </location>
</feature>
<feature type="transmembrane region" description="Helical" evidence="8">
    <location>
        <begin position="330"/>
        <end position="349"/>
    </location>
</feature>
<keyword evidence="3" id="KW-0808">Transferase</keyword>
<dbReference type="Pfam" id="PF09594">
    <property type="entry name" value="GT87"/>
    <property type="match status" value="1"/>
</dbReference>
<evidence type="ECO:0000256" key="8">
    <source>
        <dbReference type="SAM" id="Phobius"/>
    </source>
</evidence>
<gene>
    <name evidence="9" type="ORF">GCM10007390_13540</name>
</gene>
<feature type="transmembrane region" description="Helical" evidence="8">
    <location>
        <begin position="307"/>
        <end position="323"/>
    </location>
</feature>
<feature type="transmembrane region" description="Helical" evidence="8">
    <location>
        <begin position="284"/>
        <end position="301"/>
    </location>
</feature>
<evidence type="ECO:0000313" key="10">
    <source>
        <dbReference type="Proteomes" id="UP000598271"/>
    </source>
</evidence>
<comment type="subcellular location">
    <subcellularLocation>
        <location evidence="1">Cell membrane</location>
        <topology evidence="1">Multi-pass membrane protein</topology>
    </subcellularLocation>
</comment>
<comment type="similarity">
    <text evidence="7">Belongs to the glycosyltransferase 87 family.</text>
</comment>
<keyword evidence="10" id="KW-1185">Reference proteome</keyword>
<keyword evidence="5 8" id="KW-1133">Transmembrane helix</keyword>
<dbReference type="InterPro" id="IPR018584">
    <property type="entry name" value="GT87"/>
</dbReference>
<evidence type="ECO:0000256" key="4">
    <source>
        <dbReference type="ARBA" id="ARBA00022692"/>
    </source>
</evidence>
<keyword evidence="6 8" id="KW-0472">Membrane</keyword>
<accession>A0A8J3G7Y4</accession>
<dbReference type="GO" id="GO:0005886">
    <property type="term" value="C:plasma membrane"/>
    <property type="evidence" value="ECO:0007669"/>
    <property type="project" value="UniProtKB-SubCell"/>
</dbReference>
<organism evidence="9 10">
    <name type="scientific">Persicitalea jodogahamensis</name>
    <dbReference type="NCBI Taxonomy" id="402147"/>
    <lineage>
        <taxon>Bacteria</taxon>
        <taxon>Pseudomonadati</taxon>
        <taxon>Bacteroidota</taxon>
        <taxon>Cytophagia</taxon>
        <taxon>Cytophagales</taxon>
        <taxon>Spirosomataceae</taxon>
        <taxon>Persicitalea</taxon>
    </lineage>
</organism>
<name>A0A8J3G7Y4_9BACT</name>
<dbReference type="GO" id="GO:0016758">
    <property type="term" value="F:hexosyltransferase activity"/>
    <property type="evidence" value="ECO:0007669"/>
    <property type="project" value="InterPro"/>
</dbReference>
<feature type="transmembrane region" description="Helical" evidence="8">
    <location>
        <begin position="97"/>
        <end position="118"/>
    </location>
</feature>
<dbReference type="AlphaFoldDB" id="A0A8J3G7Y4"/>
<protein>
    <submittedName>
        <fullName evidence="9">Membrane protein</fullName>
    </submittedName>
</protein>
<evidence type="ECO:0000256" key="7">
    <source>
        <dbReference type="ARBA" id="ARBA00024033"/>
    </source>
</evidence>
<keyword evidence="2" id="KW-1003">Cell membrane</keyword>
<dbReference type="Proteomes" id="UP000598271">
    <property type="component" value="Unassembled WGS sequence"/>
</dbReference>
<reference evidence="9 10" key="1">
    <citation type="journal article" date="2014" name="Int. J. Syst. Evol. Microbiol.">
        <title>Complete genome sequence of Corynebacterium casei LMG S-19264T (=DSM 44701T), isolated from a smear-ripened cheese.</title>
        <authorList>
            <consortium name="US DOE Joint Genome Institute (JGI-PGF)"/>
            <person name="Walter F."/>
            <person name="Albersmeier A."/>
            <person name="Kalinowski J."/>
            <person name="Ruckert C."/>
        </authorList>
    </citation>
    <scope>NUCLEOTIDE SEQUENCE [LARGE SCALE GENOMIC DNA]</scope>
    <source>
        <strain evidence="9 10">KCTC 12866</strain>
    </source>
</reference>
<feature type="transmembrane region" description="Helical" evidence="8">
    <location>
        <begin position="205"/>
        <end position="227"/>
    </location>
</feature>
<sequence>MKLIERFLTNQKAQLILLAVLALFAAAQSYFGSLITIANSADLYTKYNNYVIFKQSFFHLIQDRDLYILYPTEHWDLFKYSPTFALLFGTLAFLPDLLGLTLWNLLNAVVFFSGLYYLPKIDLRTKGLIFVFIASELMGAMQNEQSNGLIAGLLLFTFGFLEREKYWLAAFCVVASIFIKLFGIVALALYLLYPNKWKLVYTTAAWAAIFTLLPLLVVSADQLIFLYQSWGDLLANDHADSNGLSVIGWLKTWFGWEPNKMAVAAIGVVLFCLPLLKSKSYSNYPFRVMLLASVLVWVIIFNHRAESPTFIIAVSGVALWYFVQAPKTENLVLLLLTLVFSILSPTDLFPPFVRREWMEPYVVKAVPCILVWAKLTYDLLAGPIEPRIRGDAIQT</sequence>